<name>A0A8H3VUV1_VENIN</name>
<keyword evidence="1" id="KW-0732">Signal</keyword>
<evidence type="ECO:0000313" key="2">
    <source>
        <dbReference type="EMBL" id="KAE9994228.1"/>
    </source>
</evidence>
<dbReference type="EMBL" id="WNWR01000011">
    <property type="protein sequence ID" value="KAE9994228.1"/>
    <property type="molecule type" value="Genomic_DNA"/>
</dbReference>
<keyword evidence="3" id="KW-1185">Reference proteome</keyword>
<proteinExistence type="predicted"/>
<reference evidence="2 3" key="1">
    <citation type="submission" date="2019-07" db="EMBL/GenBank/DDBJ databases">
        <title>Venturia inaequalis Genome Resource.</title>
        <authorList>
            <person name="Lichtner F.J."/>
        </authorList>
    </citation>
    <scope>NUCLEOTIDE SEQUENCE [LARGE SCALE GENOMIC DNA]</scope>
    <source>
        <strain evidence="2 3">DMI_063113</strain>
    </source>
</reference>
<gene>
    <name evidence="2" type="ORF">EG327_000510</name>
</gene>
<feature type="signal peptide" evidence="1">
    <location>
        <begin position="1"/>
        <end position="23"/>
    </location>
</feature>
<dbReference type="Proteomes" id="UP000490939">
    <property type="component" value="Unassembled WGS sequence"/>
</dbReference>
<accession>A0A8H3VUV1</accession>
<organism evidence="2 3">
    <name type="scientific">Venturia inaequalis</name>
    <name type="common">Apple scab fungus</name>
    <dbReference type="NCBI Taxonomy" id="5025"/>
    <lineage>
        <taxon>Eukaryota</taxon>
        <taxon>Fungi</taxon>
        <taxon>Dikarya</taxon>
        <taxon>Ascomycota</taxon>
        <taxon>Pezizomycotina</taxon>
        <taxon>Dothideomycetes</taxon>
        <taxon>Pleosporomycetidae</taxon>
        <taxon>Venturiales</taxon>
        <taxon>Venturiaceae</taxon>
        <taxon>Venturia</taxon>
    </lineage>
</organism>
<comment type="caution">
    <text evidence="2">The sequence shown here is derived from an EMBL/GenBank/DDBJ whole genome shotgun (WGS) entry which is preliminary data.</text>
</comment>
<dbReference type="AlphaFoldDB" id="A0A8H3VUV1"/>
<evidence type="ECO:0000256" key="1">
    <source>
        <dbReference type="SAM" id="SignalP"/>
    </source>
</evidence>
<evidence type="ECO:0000313" key="3">
    <source>
        <dbReference type="Proteomes" id="UP000490939"/>
    </source>
</evidence>
<sequence length="525" mass="57570">MQPSFNIKAIIATLACITSLANAAPASSPLAITLCNDINYGKCEVAQSYRSHCYVLDKATMAVSSIQFSNDFIAGCRLFESTTCDIDHGGNVWVLQSNPNLNDVNFNDVANSYFCSFEPFEIAMIEGRNGFIKSPPFENTRSVTRPILSNIHGEICGAFSYWNGQEFIEIGFKTFYDRATLRSIRGQVLQLHLQKFIEPNLVTLLASSHLNHQLTPASSNMYTPSKLSVLLAALTVAFSLTQDVNAAPASNTLGVEMDKPAMHVDLCNGYYSEPLPHEVTSDLSRVGWAKKATSIYCKWNGAAYKAKKRNSLAIAAPIDVATSAVKVVKINETPAGDMVTVPYDASSDLSRTGWNKKANSLEDQGPSVPVGTLLPGHPPPHVLSARKAAPKTVAFADHRNRDSLMRITLYDKILFEDDGTPGSGYEFVMDPNLCIKLRDVNFERKTSSIKFERGPVCTFFETGDCNGGPTLSLPIQETNLVPFHSDDWKTWNDRICSFSCQWKSARKAREVASNGVSVSYTPAGK</sequence>
<feature type="chain" id="PRO_5034156531" evidence="1">
    <location>
        <begin position="24"/>
        <end position="525"/>
    </location>
</feature>
<protein>
    <submittedName>
        <fullName evidence="2">Uncharacterized protein</fullName>
    </submittedName>
</protein>